<dbReference type="SUPFAM" id="SSF55961">
    <property type="entry name" value="Bet v1-like"/>
    <property type="match status" value="1"/>
</dbReference>
<dbReference type="CDD" id="cd08897">
    <property type="entry name" value="SRPBCC_CalC_Aha1-like_4"/>
    <property type="match status" value="1"/>
</dbReference>
<dbReference type="InterPro" id="IPR013538">
    <property type="entry name" value="ASHA1/2-like_C"/>
</dbReference>
<evidence type="ECO:0000313" key="3">
    <source>
        <dbReference type="EMBL" id="MQX52032.1"/>
    </source>
</evidence>
<dbReference type="EMBL" id="WIRE01000001">
    <property type="protein sequence ID" value="MQX52032.1"/>
    <property type="molecule type" value="Genomic_DNA"/>
</dbReference>
<evidence type="ECO:0000259" key="2">
    <source>
        <dbReference type="Pfam" id="PF08327"/>
    </source>
</evidence>
<gene>
    <name evidence="3" type="ORF">GFN93_02155</name>
</gene>
<reference evidence="3 4" key="1">
    <citation type="submission" date="2019-10" db="EMBL/GenBank/DDBJ databases">
        <title>Alcanivorax sp.PA15-N-34 draft genome sequence.</title>
        <authorList>
            <person name="Liao X."/>
            <person name="Shao Z."/>
        </authorList>
    </citation>
    <scope>NUCLEOTIDE SEQUENCE [LARGE SCALE GENOMIC DNA]</scope>
    <source>
        <strain evidence="3 4">PA15-N-34</strain>
    </source>
</reference>
<proteinExistence type="inferred from homology"/>
<comment type="similarity">
    <text evidence="1">Belongs to the AHA1 family.</text>
</comment>
<organism evidence="3 4">
    <name type="scientific">Alcanivorax sediminis</name>
    <dbReference type="NCBI Taxonomy" id="2663008"/>
    <lineage>
        <taxon>Bacteria</taxon>
        <taxon>Pseudomonadati</taxon>
        <taxon>Pseudomonadota</taxon>
        <taxon>Gammaproteobacteria</taxon>
        <taxon>Oceanospirillales</taxon>
        <taxon>Alcanivoracaceae</taxon>
        <taxon>Alcanivorax</taxon>
    </lineage>
</organism>
<dbReference type="Gene3D" id="3.30.530.20">
    <property type="match status" value="1"/>
</dbReference>
<keyword evidence="4" id="KW-1185">Reference proteome</keyword>
<feature type="domain" description="Activator of Hsp90 ATPase homologue 1/2-like C-terminal" evidence="2">
    <location>
        <begin position="11"/>
        <end position="133"/>
    </location>
</feature>
<dbReference type="AlphaFoldDB" id="A0A6N7LQ06"/>
<dbReference type="Proteomes" id="UP000469421">
    <property type="component" value="Unassembled WGS sequence"/>
</dbReference>
<accession>A0A6N7LQ06</accession>
<dbReference type="RefSeq" id="WP_153498781.1">
    <property type="nucleotide sequence ID" value="NZ_WIRE01000001.1"/>
</dbReference>
<name>A0A6N7LQ06_9GAMM</name>
<dbReference type="InterPro" id="IPR023393">
    <property type="entry name" value="START-like_dom_sf"/>
</dbReference>
<comment type="caution">
    <text evidence="3">The sequence shown here is derived from an EMBL/GenBank/DDBJ whole genome shotgun (WGS) entry which is preliminary data.</text>
</comment>
<evidence type="ECO:0000313" key="4">
    <source>
        <dbReference type="Proteomes" id="UP000469421"/>
    </source>
</evidence>
<protein>
    <submittedName>
        <fullName evidence="3">ATPase</fullName>
    </submittedName>
</protein>
<evidence type="ECO:0000256" key="1">
    <source>
        <dbReference type="ARBA" id="ARBA00006817"/>
    </source>
</evidence>
<dbReference type="Pfam" id="PF08327">
    <property type="entry name" value="AHSA1"/>
    <property type="match status" value="1"/>
</dbReference>
<sequence>MEITIETQVHAPMATVWAAWVTPESITQWNYAIEEWCCPRATLDLVKGGTFNYRMEARDGSMGFDFEGTFTDIALHQHIHFTLGDDRVVRVTFEETASGVKVSETFEAEDEHSAEQQRQGWQGILDHFKQHVEQRHRSRT</sequence>